<evidence type="ECO:0000313" key="4">
    <source>
        <dbReference type="Proteomes" id="UP001159427"/>
    </source>
</evidence>
<accession>A0ABN8RBH4</accession>
<comment type="subcellular location">
    <subcellularLocation>
        <location evidence="1">Secreted</location>
    </subcellularLocation>
</comment>
<dbReference type="Proteomes" id="UP001159427">
    <property type="component" value="Unassembled WGS sequence"/>
</dbReference>
<evidence type="ECO:0000313" key="3">
    <source>
        <dbReference type="EMBL" id="CAH3174635.1"/>
    </source>
</evidence>
<dbReference type="InterPro" id="IPR036383">
    <property type="entry name" value="TSP1_rpt_sf"/>
</dbReference>
<dbReference type="InterPro" id="IPR000884">
    <property type="entry name" value="TSP1_rpt"/>
</dbReference>
<dbReference type="Pfam" id="PF00090">
    <property type="entry name" value="TSP_1"/>
    <property type="match status" value="1"/>
</dbReference>
<keyword evidence="2" id="KW-0964">Secreted</keyword>
<protein>
    <submittedName>
        <fullName evidence="3">Uncharacterized protein</fullName>
    </submittedName>
</protein>
<feature type="non-terminal residue" evidence="3">
    <location>
        <position position="1"/>
    </location>
</feature>
<dbReference type="SMART" id="SM00209">
    <property type="entry name" value="TSP1"/>
    <property type="match status" value="1"/>
</dbReference>
<proteinExistence type="predicted"/>
<dbReference type="InterPro" id="IPR050439">
    <property type="entry name" value="ADAMTS_ADAMTS-like"/>
</dbReference>
<organism evidence="3 4">
    <name type="scientific">Porites evermanni</name>
    <dbReference type="NCBI Taxonomy" id="104178"/>
    <lineage>
        <taxon>Eukaryota</taxon>
        <taxon>Metazoa</taxon>
        <taxon>Cnidaria</taxon>
        <taxon>Anthozoa</taxon>
        <taxon>Hexacorallia</taxon>
        <taxon>Scleractinia</taxon>
        <taxon>Fungiina</taxon>
        <taxon>Poritidae</taxon>
        <taxon>Porites</taxon>
    </lineage>
</organism>
<gene>
    <name evidence="3" type="ORF">PEVE_00009658</name>
</gene>
<evidence type="ECO:0000256" key="2">
    <source>
        <dbReference type="ARBA" id="ARBA00022525"/>
    </source>
</evidence>
<feature type="non-terminal residue" evidence="3">
    <location>
        <position position="69"/>
    </location>
</feature>
<keyword evidence="4" id="KW-1185">Reference proteome</keyword>
<dbReference type="PROSITE" id="PS50092">
    <property type="entry name" value="TSP1"/>
    <property type="match status" value="1"/>
</dbReference>
<dbReference type="PANTHER" id="PTHR13723:SF200">
    <property type="entry name" value="ADAM METALLOPEPTIDASE WITH THROMBOSPONDIN TYPE 1 MOTIF B, ISOFORM B"/>
    <property type="match status" value="1"/>
</dbReference>
<dbReference type="EMBL" id="CALNXI010001673">
    <property type="protein sequence ID" value="CAH3174635.1"/>
    <property type="molecule type" value="Genomic_DNA"/>
</dbReference>
<evidence type="ECO:0000256" key="1">
    <source>
        <dbReference type="ARBA" id="ARBA00004613"/>
    </source>
</evidence>
<sequence>WCIKGKCVDNGLPRINGGWSEWSDYSPCSRTCGGGVQYRERTCTNPPPTNGGKECSGESKAKWKICNSQ</sequence>
<reference evidence="3 4" key="1">
    <citation type="submission" date="2022-05" db="EMBL/GenBank/DDBJ databases">
        <authorList>
            <consortium name="Genoscope - CEA"/>
            <person name="William W."/>
        </authorList>
    </citation>
    <scope>NUCLEOTIDE SEQUENCE [LARGE SCALE GENOMIC DNA]</scope>
</reference>
<dbReference type="SUPFAM" id="SSF82895">
    <property type="entry name" value="TSP-1 type 1 repeat"/>
    <property type="match status" value="1"/>
</dbReference>
<name>A0ABN8RBH4_9CNID</name>
<dbReference type="PANTHER" id="PTHR13723">
    <property type="entry name" value="ADAMTS A DISINTEGRIN AND METALLOPROTEASE WITH THROMBOSPONDIN MOTIFS PROTEASE"/>
    <property type="match status" value="1"/>
</dbReference>
<dbReference type="Gene3D" id="2.20.100.10">
    <property type="entry name" value="Thrombospondin type-1 (TSP1) repeat"/>
    <property type="match status" value="1"/>
</dbReference>
<comment type="caution">
    <text evidence="3">The sequence shown here is derived from an EMBL/GenBank/DDBJ whole genome shotgun (WGS) entry which is preliminary data.</text>
</comment>